<keyword evidence="1" id="KW-0732">Signal</keyword>
<dbReference type="OrthoDB" id="1521787at2"/>
<dbReference type="SUPFAM" id="SSF50156">
    <property type="entry name" value="PDZ domain-like"/>
    <property type="match status" value="1"/>
</dbReference>
<organism evidence="3 4">
    <name type="scientific">Paraflavitalea soli</name>
    <dbReference type="NCBI Taxonomy" id="2315862"/>
    <lineage>
        <taxon>Bacteria</taxon>
        <taxon>Pseudomonadati</taxon>
        <taxon>Bacteroidota</taxon>
        <taxon>Chitinophagia</taxon>
        <taxon>Chitinophagales</taxon>
        <taxon>Chitinophagaceae</taxon>
        <taxon>Paraflavitalea</taxon>
    </lineage>
</organism>
<feature type="chain" id="PRO_5017631873" evidence="1">
    <location>
        <begin position="23"/>
        <end position="553"/>
    </location>
</feature>
<dbReference type="RefSeq" id="WP_119052492.1">
    <property type="nucleotide sequence ID" value="NZ_CP032157.1"/>
</dbReference>
<dbReference type="GO" id="GO:0008235">
    <property type="term" value="F:metalloexopeptidase activity"/>
    <property type="evidence" value="ECO:0007669"/>
    <property type="project" value="InterPro"/>
</dbReference>
<dbReference type="GO" id="GO:0006508">
    <property type="term" value="P:proteolysis"/>
    <property type="evidence" value="ECO:0007669"/>
    <property type="project" value="InterPro"/>
</dbReference>
<dbReference type="AlphaFoldDB" id="A0A3B7MY22"/>
<dbReference type="Pfam" id="PF04389">
    <property type="entry name" value="Peptidase_M28"/>
    <property type="match status" value="1"/>
</dbReference>
<dbReference type="Proteomes" id="UP000263900">
    <property type="component" value="Chromosome"/>
</dbReference>
<dbReference type="PANTHER" id="PTHR12147">
    <property type="entry name" value="METALLOPEPTIDASE M28 FAMILY MEMBER"/>
    <property type="match status" value="1"/>
</dbReference>
<dbReference type="InterPro" id="IPR045175">
    <property type="entry name" value="M28_fam"/>
</dbReference>
<dbReference type="SMART" id="SM00228">
    <property type="entry name" value="PDZ"/>
    <property type="match status" value="1"/>
</dbReference>
<evidence type="ECO:0000256" key="1">
    <source>
        <dbReference type="SAM" id="SignalP"/>
    </source>
</evidence>
<evidence type="ECO:0000313" key="3">
    <source>
        <dbReference type="EMBL" id="AXY76615.1"/>
    </source>
</evidence>
<dbReference type="KEGG" id="pseg:D3H65_22585"/>
<dbReference type="EMBL" id="CP032157">
    <property type="protein sequence ID" value="AXY76615.1"/>
    <property type="molecule type" value="Genomic_DNA"/>
</dbReference>
<dbReference type="InterPro" id="IPR001478">
    <property type="entry name" value="PDZ"/>
</dbReference>
<protein>
    <submittedName>
        <fullName evidence="3">M20/M25/M40 family metallo-hydrolase</fullName>
    </submittedName>
</protein>
<dbReference type="Pfam" id="PF13180">
    <property type="entry name" value="PDZ_2"/>
    <property type="match status" value="1"/>
</dbReference>
<evidence type="ECO:0000313" key="4">
    <source>
        <dbReference type="Proteomes" id="UP000263900"/>
    </source>
</evidence>
<name>A0A3B7MY22_9BACT</name>
<reference evidence="3 4" key="1">
    <citation type="submission" date="2018-09" db="EMBL/GenBank/DDBJ databases">
        <title>Genome sequencing of strain 6GH32-13.</title>
        <authorList>
            <person name="Weon H.-Y."/>
            <person name="Heo J."/>
            <person name="Kwon S.-W."/>
        </authorList>
    </citation>
    <scope>NUCLEOTIDE SEQUENCE [LARGE SCALE GENOMIC DNA]</scope>
    <source>
        <strain evidence="3 4">5GH32-13</strain>
    </source>
</reference>
<proteinExistence type="predicted"/>
<dbReference type="PANTHER" id="PTHR12147:SF26">
    <property type="entry name" value="PEPTIDASE M28 DOMAIN-CONTAINING PROTEIN"/>
    <property type="match status" value="1"/>
</dbReference>
<gene>
    <name evidence="3" type="ORF">D3H65_22585</name>
</gene>
<accession>A0A3B7MY22</accession>
<evidence type="ECO:0000259" key="2">
    <source>
        <dbReference type="SMART" id="SM00228"/>
    </source>
</evidence>
<keyword evidence="4" id="KW-1185">Reference proteome</keyword>
<feature type="domain" description="PDZ" evidence="2">
    <location>
        <begin position="468"/>
        <end position="544"/>
    </location>
</feature>
<dbReference type="InterPro" id="IPR036034">
    <property type="entry name" value="PDZ_sf"/>
</dbReference>
<keyword evidence="3" id="KW-0378">Hydrolase</keyword>
<dbReference type="Gene3D" id="2.30.42.10">
    <property type="match status" value="1"/>
</dbReference>
<feature type="signal peptide" evidence="1">
    <location>
        <begin position="1"/>
        <end position="22"/>
    </location>
</feature>
<sequence length="553" mass="61065">MTKTRTLRLFLAFFLFASPLFAQKLKKADKAAIASLQAHISYLADDKLEGRRAGTNGEKLAGEYISSQFQLAGLQPKGDNNGWLQAFEINDGKQLNNTTFFFINNHELKVNDEFFPLAGSPNGSLEEAVSIALPERGVPWFFDLKELLEENKDNPHFDLLQAIRTKAAKVADKGANALIIYNSSSITDGLKFDGKDRPEPSRIPIVYIKDKVKKDLLKDESATYDVKIRIAIADKKRTGHNVVGYIDNGAGTTVVLGAHYDHLGYGEDNNSMLRTGEKLIHNGADDNASGTAALIELAKLLKASKVKNNNYLLIAFSAEELGLNGSKYFTEHPTVDLQQVTYMINMDMVGRLNDSSKTVTVGGYGTSPFWGEALTKLNNKKQPLTLKFDSSGTGPSDHTSFYRKDIPVLFFFTGLHADYHRPSDDFDKINYNGEWQIIKLIEGIVQSAASKGKLAFTKTREAQTSTSTRFSVTMGIMPDYTFNGAGVRVDGVSDNRPASKAGIKTGDVIVQLGDFSTTSMEGYMQALSKFKKGDKAKVKYKRGEETKETEVEF</sequence>
<dbReference type="SUPFAM" id="SSF53187">
    <property type="entry name" value="Zn-dependent exopeptidases"/>
    <property type="match status" value="1"/>
</dbReference>
<dbReference type="InterPro" id="IPR007484">
    <property type="entry name" value="Peptidase_M28"/>
</dbReference>
<dbReference type="Gene3D" id="3.40.630.10">
    <property type="entry name" value="Zn peptidases"/>
    <property type="match status" value="2"/>
</dbReference>